<gene>
    <name evidence="4" type="ORF">MNOR_LOCUS21248</name>
</gene>
<dbReference type="PANTHER" id="PTHR46439:SF1">
    <property type="entry name" value="CYSTEINE-RICH MOTOR NEURON 1 PROTEIN"/>
    <property type="match status" value="1"/>
</dbReference>
<keyword evidence="2" id="KW-0472">Membrane</keyword>
<dbReference type="Pfam" id="PF00093">
    <property type="entry name" value="VWC"/>
    <property type="match status" value="1"/>
</dbReference>
<feature type="non-terminal residue" evidence="4">
    <location>
        <position position="1"/>
    </location>
</feature>
<protein>
    <recommendedName>
        <fullName evidence="3">VWFC domain-containing protein</fullName>
    </recommendedName>
</protein>
<evidence type="ECO:0000256" key="2">
    <source>
        <dbReference type="SAM" id="Phobius"/>
    </source>
</evidence>
<dbReference type="Pfam" id="PF02822">
    <property type="entry name" value="Antistasin"/>
    <property type="match status" value="1"/>
</dbReference>
<dbReference type="SMART" id="SM00214">
    <property type="entry name" value="VWC"/>
    <property type="match status" value="1"/>
</dbReference>
<dbReference type="InterPro" id="IPR001007">
    <property type="entry name" value="VWF_dom"/>
</dbReference>
<feature type="compositionally biased region" description="Acidic residues" evidence="1">
    <location>
        <begin position="77"/>
        <end position="87"/>
    </location>
</feature>
<evidence type="ECO:0000259" key="3">
    <source>
        <dbReference type="PROSITE" id="PS50184"/>
    </source>
</evidence>
<dbReference type="Gene3D" id="6.20.200.20">
    <property type="match status" value="1"/>
</dbReference>
<dbReference type="GO" id="GO:0005886">
    <property type="term" value="C:plasma membrane"/>
    <property type="evidence" value="ECO:0007669"/>
    <property type="project" value="TreeGrafter"/>
</dbReference>
<dbReference type="EMBL" id="CAXKWB010016992">
    <property type="protein sequence ID" value="CAL4117631.1"/>
    <property type="molecule type" value="Genomic_DNA"/>
</dbReference>
<proteinExistence type="predicted"/>
<reference evidence="4 5" key="1">
    <citation type="submission" date="2024-05" db="EMBL/GenBank/DDBJ databases">
        <authorList>
            <person name="Wallberg A."/>
        </authorList>
    </citation>
    <scope>NUCLEOTIDE SEQUENCE [LARGE SCALE GENOMIC DNA]</scope>
</reference>
<evidence type="ECO:0000313" key="4">
    <source>
        <dbReference type="EMBL" id="CAL4117631.1"/>
    </source>
</evidence>
<dbReference type="GO" id="GO:0004867">
    <property type="term" value="F:serine-type endopeptidase inhibitor activity"/>
    <property type="evidence" value="ECO:0007669"/>
    <property type="project" value="InterPro"/>
</dbReference>
<evidence type="ECO:0000256" key="1">
    <source>
        <dbReference type="SAM" id="MobiDB-lite"/>
    </source>
</evidence>
<sequence>LVLYCPLYDQGELRGIKHHGDKWLNDGSDCEICTCFNGEKRCYYHYCNGLTEGYMTPPSVLGPLRPADQPHPGYPPLDDEDLLDNDVSDDREGSGMGLQLPFPDDEYYMQYFSNKVSSKHKLVIPQHGSAYEGKTIKKGNDDDKNPQDNETHDQFVDDFCGVPCRKACPHGYKMDQSTGCRKCKCIKCQSLKYCLLKCPHGLHIDEMMCTLDKLSNEIDIQFTSGFEITPYQLFPPEEILIGTDGEPSDGEKASTDPACNNTGVSVEGCRVASGWHGVGEVWTLGSCVTCRCATPGNTECNVTQCPRLACPMHRTYTPKGECCPLCTETVSPGPFSEFGQGYSRTTSRVPHHLIPTRPHAVPDIVIDQSTPTHRDQKNIHHHHHQQEEEEFIFTHTKPLENDGMIKSAVPGSSPDASQLCVIILPVLVVMALVCFLIARWWRKSHRDKYDINSYRHEETEKLQAVKTADDNTSVRHV</sequence>
<feature type="region of interest" description="Disordered" evidence="1">
    <location>
        <begin position="61"/>
        <end position="94"/>
    </location>
</feature>
<accession>A0AAV2R829</accession>
<dbReference type="InterPro" id="IPR052624">
    <property type="entry name" value="CRIM1"/>
</dbReference>
<dbReference type="AlphaFoldDB" id="A0AAV2R829"/>
<keyword evidence="2" id="KW-0812">Transmembrane</keyword>
<evidence type="ECO:0000313" key="5">
    <source>
        <dbReference type="Proteomes" id="UP001497623"/>
    </source>
</evidence>
<name>A0AAV2R829_MEGNR</name>
<dbReference type="SUPFAM" id="SSF57603">
    <property type="entry name" value="FnI-like domain"/>
    <property type="match status" value="1"/>
</dbReference>
<dbReference type="PROSITE" id="PS01208">
    <property type="entry name" value="VWFC_1"/>
    <property type="match status" value="1"/>
</dbReference>
<comment type="caution">
    <text evidence="4">The sequence shown here is derived from an EMBL/GenBank/DDBJ whole genome shotgun (WGS) entry which is preliminary data.</text>
</comment>
<dbReference type="Proteomes" id="UP001497623">
    <property type="component" value="Unassembled WGS sequence"/>
</dbReference>
<keyword evidence="2" id="KW-1133">Transmembrane helix</keyword>
<feature type="non-terminal residue" evidence="4">
    <location>
        <position position="477"/>
    </location>
</feature>
<dbReference type="PANTHER" id="PTHR46439">
    <property type="entry name" value="CYSTEINE-RICH MOTOR NEURON 1 PROTEIN"/>
    <property type="match status" value="1"/>
</dbReference>
<organism evidence="4 5">
    <name type="scientific">Meganyctiphanes norvegica</name>
    <name type="common">Northern krill</name>
    <name type="synonym">Thysanopoda norvegica</name>
    <dbReference type="NCBI Taxonomy" id="48144"/>
    <lineage>
        <taxon>Eukaryota</taxon>
        <taxon>Metazoa</taxon>
        <taxon>Ecdysozoa</taxon>
        <taxon>Arthropoda</taxon>
        <taxon>Crustacea</taxon>
        <taxon>Multicrustacea</taxon>
        <taxon>Malacostraca</taxon>
        <taxon>Eumalacostraca</taxon>
        <taxon>Eucarida</taxon>
        <taxon>Euphausiacea</taxon>
        <taxon>Euphausiidae</taxon>
        <taxon>Meganyctiphanes</taxon>
    </lineage>
</organism>
<dbReference type="PROSITE" id="PS50184">
    <property type="entry name" value="VWFC_2"/>
    <property type="match status" value="1"/>
</dbReference>
<keyword evidence="5" id="KW-1185">Reference proteome</keyword>
<feature type="domain" description="VWFC" evidence="3">
    <location>
        <begin position="267"/>
        <end position="327"/>
    </location>
</feature>
<dbReference type="InterPro" id="IPR004094">
    <property type="entry name" value="Antistasin-like"/>
</dbReference>
<feature type="transmembrane region" description="Helical" evidence="2">
    <location>
        <begin position="416"/>
        <end position="438"/>
    </location>
</feature>